<proteinExistence type="inferred from homology"/>
<dbReference type="RefSeq" id="WP_091804805.1">
    <property type="nucleotide sequence ID" value="NZ_CP016353.1"/>
</dbReference>
<dbReference type="SUPFAM" id="SSF51735">
    <property type="entry name" value="NAD(P)-binding Rossmann-fold domains"/>
    <property type="match status" value="1"/>
</dbReference>
<keyword evidence="3" id="KW-1185">Reference proteome</keyword>
<comment type="similarity">
    <text evidence="1">Belongs to the NAD(P)-dependent epimerase/dehydratase family.</text>
</comment>
<gene>
    <name evidence="2" type="ORF">SAMN05421630_105316</name>
</gene>
<dbReference type="PANTHER" id="PTHR43000">
    <property type="entry name" value="DTDP-D-GLUCOSE 4,6-DEHYDRATASE-RELATED"/>
    <property type="match status" value="1"/>
</dbReference>
<evidence type="ECO:0000313" key="2">
    <source>
        <dbReference type="EMBL" id="SDD04376.1"/>
    </source>
</evidence>
<reference evidence="2 3" key="1">
    <citation type="submission" date="2016-10" db="EMBL/GenBank/DDBJ databases">
        <authorList>
            <person name="de Groot N.N."/>
        </authorList>
    </citation>
    <scope>NUCLEOTIDE SEQUENCE [LARGE SCALE GENOMIC DNA]</scope>
    <source>
        <strain evidence="2 3">CGMCC 4.5506</strain>
    </source>
</reference>
<evidence type="ECO:0000256" key="1">
    <source>
        <dbReference type="ARBA" id="ARBA00007637"/>
    </source>
</evidence>
<organism evidence="2 3">
    <name type="scientific">Prauserella marina</name>
    <dbReference type="NCBI Taxonomy" id="530584"/>
    <lineage>
        <taxon>Bacteria</taxon>
        <taxon>Bacillati</taxon>
        <taxon>Actinomycetota</taxon>
        <taxon>Actinomycetes</taxon>
        <taxon>Pseudonocardiales</taxon>
        <taxon>Pseudonocardiaceae</taxon>
        <taxon>Prauserella</taxon>
    </lineage>
</organism>
<dbReference type="Gene3D" id="3.90.25.10">
    <property type="entry name" value="UDP-galactose 4-epimerase, domain 1"/>
    <property type="match status" value="1"/>
</dbReference>
<dbReference type="Gene3D" id="3.40.50.720">
    <property type="entry name" value="NAD(P)-binding Rossmann-like Domain"/>
    <property type="match status" value="1"/>
</dbReference>
<protein>
    <submittedName>
        <fullName evidence="2">UDP-glucose 4-epimerase</fullName>
    </submittedName>
</protein>
<dbReference type="EMBL" id="FMZE01000005">
    <property type="protein sequence ID" value="SDD04376.1"/>
    <property type="molecule type" value="Genomic_DNA"/>
</dbReference>
<dbReference type="STRING" id="530584.SAMN05421630_105316"/>
<accession>A0A222VQX1</accession>
<sequence>MKVVVTGGAGFIGANLCGELIRRGYYVVALDDLSTGVAADLDGLDVDLRVGSVADFGFVEGVCRGAGGVVHLAATPPGSRSPEHDHEVNVTGTLSVLEAARREGAHVVAASSDSVYGDSPVQPRAEGMPCLPVTPWAASRLAAESYVLAYRSSFGLPSLVLRLFGVFGPSQRFGHSDAAMLPAFIRAALEERPLTVHGDGTQSRDLTFVDTVVGVLADAVEGTVTSERPVNLGSGVATTVNEVIGLLSTSLGRTLPVDFAPAPTDAARHSTADITALRALFPGFDPVPLERGLSRAIEWQRRQTSGSCPVTA</sequence>
<dbReference type="AlphaFoldDB" id="A0A222VQX1"/>
<name>A0A222VQX1_9PSEU</name>
<evidence type="ECO:0000313" key="3">
    <source>
        <dbReference type="Proteomes" id="UP000199494"/>
    </source>
</evidence>
<dbReference type="KEGG" id="pmad:BAY61_16340"/>
<dbReference type="Proteomes" id="UP000199494">
    <property type="component" value="Unassembled WGS sequence"/>
</dbReference>
<dbReference type="OrthoDB" id="9801785at2"/>
<dbReference type="Pfam" id="PF01370">
    <property type="entry name" value="Epimerase"/>
    <property type="match status" value="1"/>
</dbReference>
<dbReference type="InterPro" id="IPR036291">
    <property type="entry name" value="NAD(P)-bd_dom_sf"/>
</dbReference>
<dbReference type="InterPro" id="IPR001509">
    <property type="entry name" value="Epimerase_deHydtase"/>
</dbReference>